<organism evidence="1 2">
    <name type="scientific">Vigna unguiculata</name>
    <name type="common">Cowpea</name>
    <dbReference type="NCBI Taxonomy" id="3917"/>
    <lineage>
        <taxon>Eukaryota</taxon>
        <taxon>Viridiplantae</taxon>
        <taxon>Streptophyta</taxon>
        <taxon>Embryophyta</taxon>
        <taxon>Tracheophyta</taxon>
        <taxon>Spermatophyta</taxon>
        <taxon>Magnoliopsida</taxon>
        <taxon>eudicotyledons</taxon>
        <taxon>Gunneridae</taxon>
        <taxon>Pentapetalae</taxon>
        <taxon>rosids</taxon>
        <taxon>fabids</taxon>
        <taxon>Fabales</taxon>
        <taxon>Fabaceae</taxon>
        <taxon>Papilionoideae</taxon>
        <taxon>50 kb inversion clade</taxon>
        <taxon>NPAAA clade</taxon>
        <taxon>indigoferoid/millettioid clade</taxon>
        <taxon>Phaseoleae</taxon>
        <taxon>Vigna</taxon>
    </lineage>
</organism>
<dbReference type="Proteomes" id="UP000501690">
    <property type="component" value="Linkage Group LG8"/>
</dbReference>
<reference evidence="1 2" key="1">
    <citation type="submission" date="2019-04" db="EMBL/GenBank/DDBJ databases">
        <title>An improved genome assembly and genetic linkage map for asparagus bean, Vigna unguiculata ssp. sesquipedialis.</title>
        <authorList>
            <person name="Xia Q."/>
            <person name="Zhang R."/>
            <person name="Dong Y."/>
        </authorList>
    </citation>
    <scope>NUCLEOTIDE SEQUENCE [LARGE SCALE GENOMIC DNA]</scope>
    <source>
        <tissue evidence="1">Leaf</tissue>
    </source>
</reference>
<sequence length="55" mass="6314">MEGSLYEEVEGQDCSVFHDDSSYDQEIKGWHANPVDEWKKATLMASYRPNLMSST</sequence>
<name>A0A4D6MSE6_VIGUN</name>
<gene>
    <name evidence="1" type="ORF">DEO72_LG8g1567</name>
</gene>
<dbReference type="EMBL" id="CP039352">
    <property type="protein sequence ID" value="QCE03542.1"/>
    <property type="molecule type" value="Genomic_DNA"/>
</dbReference>
<dbReference type="AlphaFoldDB" id="A0A4D6MSE6"/>
<protein>
    <submittedName>
        <fullName evidence="1">Uncharacterized protein</fullName>
    </submittedName>
</protein>
<evidence type="ECO:0000313" key="2">
    <source>
        <dbReference type="Proteomes" id="UP000501690"/>
    </source>
</evidence>
<proteinExistence type="predicted"/>
<accession>A0A4D6MSE6</accession>
<keyword evidence="2" id="KW-1185">Reference proteome</keyword>
<evidence type="ECO:0000313" key="1">
    <source>
        <dbReference type="EMBL" id="QCE03542.1"/>
    </source>
</evidence>